<evidence type="ECO:0000313" key="3">
    <source>
        <dbReference type="Proteomes" id="UP000749559"/>
    </source>
</evidence>
<accession>A0A8S4N184</accession>
<protein>
    <submittedName>
        <fullName evidence="2">Uncharacterized protein</fullName>
    </submittedName>
</protein>
<name>A0A8S4N184_OWEFU</name>
<proteinExistence type="predicted"/>
<keyword evidence="3" id="KW-1185">Reference proteome</keyword>
<comment type="caution">
    <text evidence="2">The sequence shown here is derived from an EMBL/GenBank/DDBJ whole genome shotgun (WGS) entry which is preliminary data.</text>
</comment>
<dbReference type="EMBL" id="CAIIXF020000001">
    <property type="protein sequence ID" value="CAH1774867.1"/>
    <property type="molecule type" value="Genomic_DNA"/>
</dbReference>
<keyword evidence="1" id="KW-0732">Signal</keyword>
<feature type="chain" id="PRO_5035819164" evidence="1">
    <location>
        <begin position="27"/>
        <end position="290"/>
    </location>
</feature>
<gene>
    <name evidence="2" type="ORF">OFUS_LOCUS2241</name>
</gene>
<sequence>MSSEVSKRHILILIIVTLLCNSMVFSNQQSITFSGYRRITHTSYRDNILYEFKHVSVDLRHLLFGCATKCGVDPSCRYFKTEKASTEETGCFIGSPCTKGRTVYNNSNNLDQIEHSMRKDEKTYEKILAPTGQWYGYVYHKDEITKDVTDILPYGYFIFYRDVILKHGYITRWRVYDMNTRSDVIYIYVWGKRNNIFYQKKKIELPRKIGADYEILFCGDDRIAVGPFDKIAIGLQNTTEVLIIPAGKNRTFNYDLYEDWNEYTTELSENATIKIALPIAFQMEVFVEET</sequence>
<reference evidence="2" key="1">
    <citation type="submission" date="2022-03" db="EMBL/GenBank/DDBJ databases">
        <authorList>
            <person name="Martin C."/>
        </authorList>
    </citation>
    <scope>NUCLEOTIDE SEQUENCE</scope>
</reference>
<evidence type="ECO:0000313" key="2">
    <source>
        <dbReference type="EMBL" id="CAH1774867.1"/>
    </source>
</evidence>
<dbReference type="AlphaFoldDB" id="A0A8S4N184"/>
<evidence type="ECO:0000256" key="1">
    <source>
        <dbReference type="SAM" id="SignalP"/>
    </source>
</evidence>
<organism evidence="2 3">
    <name type="scientific">Owenia fusiformis</name>
    <name type="common">Polychaete worm</name>
    <dbReference type="NCBI Taxonomy" id="6347"/>
    <lineage>
        <taxon>Eukaryota</taxon>
        <taxon>Metazoa</taxon>
        <taxon>Spiralia</taxon>
        <taxon>Lophotrochozoa</taxon>
        <taxon>Annelida</taxon>
        <taxon>Polychaeta</taxon>
        <taxon>Sedentaria</taxon>
        <taxon>Canalipalpata</taxon>
        <taxon>Sabellida</taxon>
        <taxon>Oweniida</taxon>
        <taxon>Oweniidae</taxon>
        <taxon>Owenia</taxon>
    </lineage>
</organism>
<dbReference type="Proteomes" id="UP000749559">
    <property type="component" value="Unassembled WGS sequence"/>
</dbReference>
<feature type="signal peptide" evidence="1">
    <location>
        <begin position="1"/>
        <end position="26"/>
    </location>
</feature>